<proteinExistence type="predicted"/>
<dbReference type="AlphaFoldDB" id="A0A6A3MAS4"/>
<comment type="caution">
    <text evidence="2">The sequence shown here is derived from an EMBL/GenBank/DDBJ whole genome shotgun (WGS) entry which is preliminary data.</text>
</comment>
<dbReference type="Proteomes" id="UP000429607">
    <property type="component" value="Unassembled WGS sequence"/>
</dbReference>
<feature type="region of interest" description="Disordered" evidence="1">
    <location>
        <begin position="65"/>
        <end position="121"/>
    </location>
</feature>
<dbReference type="EMBL" id="QXFV01000811">
    <property type="protein sequence ID" value="KAE9025313.1"/>
    <property type="molecule type" value="Genomic_DNA"/>
</dbReference>
<evidence type="ECO:0000313" key="3">
    <source>
        <dbReference type="Proteomes" id="UP000429607"/>
    </source>
</evidence>
<evidence type="ECO:0000313" key="2">
    <source>
        <dbReference type="EMBL" id="KAE9025313.1"/>
    </source>
</evidence>
<reference evidence="2 3" key="1">
    <citation type="submission" date="2018-09" db="EMBL/GenBank/DDBJ databases">
        <title>Genomic investigation of the strawberry pathogen Phytophthora fragariae indicates pathogenicity is determined by transcriptional variation in three key races.</title>
        <authorList>
            <person name="Adams T.M."/>
            <person name="Armitage A.D."/>
            <person name="Sobczyk M.K."/>
            <person name="Bates H.J."/>
            <person name="Dunwell J.M."/>
            <person name="Nellist C.F."/>
            <person name="Harrison R.J."/>
        </authorList>
    </citation>
    <scope>NUCLEOTIDE SEQUENCE [LARGE SCALE GENOMIC DNA]</scope>
    <source>
        <strain evidence="2 3">SCRP249</strain>
    </source>
</reference>
<organism evidence="2 3">
    <name type="scientific">Phytophthora rubi</name>
    <dbReference type="NCBI Taxonomy" id="129364"/>
    <lineage>
        <taxon>Eukaryota</taxon>
        <taxon>Sar</taxon>
        <taxon>Stramenopiles</taxon>
        <taxon>Oomycota</taxon>
        <taxon>Peronosporomycetes</taxon>
        <taxon>Peronosporales</taxon>
        <taxon>Peronosporaceae</taxon>
        <taxon>Phytophthora</taxon>
    </lineage>
</organism>
<gene>
    <name evidence="2" type="ORF">PR001_g12461</name>
</gene>
<evidence type="ECO:0000256" key="1">
    <source>
        <dbReference type="SAM" id="MobiDB-lite"/>
    </source>
</evidence>
<accession>A0A6A3MAS4</accession>
<name>A0A6A3MAS4_9STRA</name>
<protein>
    <submittedName>
        <fullName evidence="2">Uncharacterized protein</fullName>
    </submittedName>
</protein>
<sequence length="327" mass="35068">MDEVCAQCDKSRSGLPSKVAKSLSIAFDAEATVPIIRPDTLAVLAVPRQHVLDCALAKKGNKGAAVFNLPQPSSTKSASNKRKASNADGERPLTRQRVQMTASTADAAAPVSSNLTTSDAKHDDATDVQAVLLQNRSFAQPSPDSAGFDGSTADPNAMMALANKMIHALDDNRGRSSTTFRPTALGQHNALDHPDHQVNMTDFSKKNGFPAVTTEPSYTVLLDALTNLRQFGRTFYNAETVDVLNAAIRFIEEFADGGEPDHETTKRLLLWINMKMGEFRGLVISEGLAAAVCISGEFSLQDPLLAELLYGLQTPKLDTLTALIAAQ</sequence>